<proteinExistence type="predicted"/>
<sequence>MKKDRYAERVEKDHEADHFHRNTSRSPGRKDTPSSNSQSERYSRRTCTVKPPLIS</sequence>
<dbReference type="AlphaFoldDB" id="A0A0A8ZDB4"/>
<reference evidence="2" key="1">
    <citation type="submission" date="2014-09" db="EMBL/GenBank/DDBJ databases">
        <authorList>
            <person name="Magalhaes I.L.F."/>
            <person name="Oliveira U."/>
            <person name="Santos F.R."/>
            <person name="Vidigal T.H.D.A."/>
            <person name="Brescovit A.D."/>
            <person name="Santos A.J."/>
        </authorList>
    </citation>
    <scope>NUCLEOTIDE SEQUENCE</scope>
    <source>
        <tissue evidence="2">Shoot tissue taken approximately 20 cm above the soil surface</tissue>
    </source>
</reference>
<accession>A0A0A8ZDB4</accession>
<evidence type="ECO:0000313" key="2">
    <source>
        <dbReference type="EMBL" id="JAD36806.1"/>
    </source>
</evidence>
<feature type="compositionally biased region" description="Basic and acidic residues" evidence="1">
    <location>
        <begin position="1"/>
        <end position="20"/>
    </location>
</feature>
<organism evidence="2">
    <name type="scientific">Arundo donax</name>
    <name type="common">Giant reed</name>
    <name type="synonym">Donax arundinaceus</name>
    <dbReference type="NCBI Taxonomy" id="35708"/>
    <lineage>
        <taxon>Eukaryota</taxon>
        <taxon>Viridiplantae</taxon>
        <taxon>Streptophyta</taxon>
        <taxon>Embryophyta</taxon>
        <taxon>Tracheophyta</taxon>
        <taxon>Spermatophyta</taxon>
        <taxon>Magnoliopsida</taxon>
        <taxon>Liliopsida</taxon>
        <taxon>Poales</taxon>
        <taxon>Poaceae</taxon>
        <taxon>PACMAD clade</taxon>
        <taxon>Arundinoideae</taxon>
        <taxon>Arundineae</taxon>
        <taxon>Arundo</taxon>
    </lineage>
</organism>
<reference evidence="2" key="2">
    <citation type="journal article" date="2015" name="Data Brief">
        <title>Shoot transcriptome of the giant reed, Arundo donax.</title>
        <authorList>
            <person name="Barrero R.A."/>
            <person name="Guerrero F.D."/>
            <person name="Moolhuijzen P."/>
            <person name="Goolsby J.A."/>
            <person name="Tidwell J."/>
            <person name="Bellgard S.E."/>
            <person name="Bellgard M.I."/>
        </authorList>
    </citation>
    <scope>NUCLEOTIDE SEQUENCE</scope>
    <source>
        <tissue evidence="2">Shoot tissue taken approximately 20 cm above the soil surface</tissue>
    </source>
</reference>
<protein>
    <submittedName>
        <fullName evidence="2">Uncharacterized protein</fullName>
    </submittedName>
</protein>
<feature type="region of interest" description="Disordered" evidence="1">
    <location>
        <begin position="1"/>
        <end position="55"/>
    </location>
</feature>
<dbReference type="EMBL" id="GBRH01261089">
    <property type="protein sequence ID" value="JAD36806.1"/>
    <property type="molecule type" value="Transcribed_RNA"/>
</dbReference>
<evidence type="ECO:0000256" key="1">
    <source>
        <dbReference type="SAM" id="MobiDB-lite"/>
    </source>
</evidence>
<name>A0A0A8ZDB4_ARUDO</name>